<name>A0A2H4P6M3_9CAUD</name>
<protein>
    <submittedName>
        <fullName evidence="1">Uncharacterized protein</fullName>
    </submittedName>
</protein>
<accession>A0A2H4P6M3</accession>
<evidence type="ECO:0000313" key="1">
    <source>
        <dbReference type="EMBL" id="ATW57853.1"/>
    </source>
</evidence>
<gene>
    <name evidence="1" type="ORF">CNR33_00007</name>
</gene>
<dbReference type="Proteomes" id="UP000241090">
    <property type="component" value="Segment"/>
</dbReference>
<evidence type="ECO:0000313" key="2">
    <source>
        <dbReference type="Proteomes" id="UP000241090"/>
    </source>
</evidence>
<proteinExistence type="predicted"/>
<organism evidence="1 2">
    <name type="scientific">Pseudomonas phage tabernarius</name>
    <dbReference type="NCBI Taxonomy" id="2048978"/>
    <lineage>
        <taxon>Viruses</taxon>
        <taxon>Duplodnaviria</taxon>
        <taxon>Heunggongvirae</taxon>
        <taxon>Uroviricota</taxon>
        <taxon>Caudoviricetes</taxon>
        <taxon>Lindbergviridae</taxon>
        <taxon>Tabernariusvirus</taxon>
        <taxon>Tabernariusvirus tabernarius</taxon>
    </lineage>
</organism>
<keyword evidence="2" id="KW-1185">Reference proteome</keyword>
<reference evidence="1 2" key="1">
    <citation type="submission" date="2017-09" db="EMBL/GenBank/DDBJ databases">
        <authorList>
            <person name="Ehlers B."/>
            <person name="Leendertz F.H."/>
        </authorList>
    </citation>
    <scope>NUCLEOTIDE SEQUENCE [LARGE SCALE GENOMIC DNA]</scope>
</reference>
<sequence length="155" mass="16784">MDHLLSVKPLDDNTVESTIARATVGNTAFIQTEVGELVVAYRKSNFLCEGARIATVAYAAMPHALLGAAIVDDLDTFTLDEKAKVCPFDSASEFFKAGWKAFHDNVPVTDNPFGICVDSHPPRGWKSGWVAAKNRTPAEVKAVPMLPGDTNEARH</sequence>
<dbReference type="EMBL" id="MG018926">
    <property type="protein sequence ID" value="ATW57853.1"/>
    <property type="molecule type" value="Genomic_DNA"/>
</dbReference>